<keyword evidence="3 10" id="KW-0808">Transferase</keyword>
<evidence type="ECO:0000313" key="10">
    <source>
        <dbReference type="EMBL" id="RVV96555.1"/>
    </source>
</evidence>
<evidence type="ECO:0000256" key="2">
    <source>
        <dbReference type="ARBA" id="ARBA00022676"/>
    </source>
</evidence>
<keyword evidence="2" id="KW-0328">Glycosyltransferase</keyword>
<keyword evidence="5 8" id="KW-1133">Transmembrane helix</keyword>
<dbReference type="OrthoDB" id="9806824at2"/>
<keyword evidence="6 8" id="KW-0472">Membrane</keyword>
<feature type="transmembrane region" description="Helical" evidence="8">
    <location>
        <begin position="486"/>
        <end position="505"/>
    </location>
</feature>
<organism evidence="10 11">
    <name type="scientific">Mesobaculum littorinae</name>
    <dbReference type="NCBI Taxonomy" id="2486419"/>
    <lineage>
        <taxon>Bacteria</taxon>
        <taxon>Pseudomonadati</taxon>
        <taxon>Pseudomonadota</taxon>
        <taxon>Alphaproteobacteria</taxon>
        <taxon>Rhodobacterales</taxon>
        <taxon>Roseobacteraceae</taxon>
        <taxon>Mesobaculum</taxon>
    </lineage>
</organism>
<accession>A0A438AD11</accession>
<proteinExistence type="predicted"/>
<name>A0A438AD11_9RHOB</name>
<dbReference type="AlphaFoldDB" id="A0A438AD11"/>
<evidence type="ECO:0000256" key="7">
    <source>
        <dbReference type="SAM" id="MobiDB-lite"/>
    </source>
</evidence>
<evidence type="ECO:0000256" key="6">
    <source>
        <dbReference type="ARBA" id="ARBA00023136"/>
    </source>
</evidence>
<feature type="transmembrane region" description="Helical" evidence="8">
    <location>
        <begin position="590"/>
        <end position="611"/>
    </location>
</feature>
<feature type="transmembrane region" description="Helical" evidence="8">
    <location>
        <begin position="446"/>
        <end position="474"/>
    </location>
</feature>
<comment type="caution">
    <text evidence="10">The sequence shown here is derived from an EMBL/GenBank/DDBJ whole genome shotgun (WGS) entry which is preliminary data.</text>
</comment>
<dbReference type="PANTHER" id="PTHR43867">
    <property type="entry name" value="CELLULOSE SYNTHASE CATALYTIC SUBUNIT A [UDP-FORMING]"/>
    <property type="match status" value="1"/>
</dbReference>
<evidence type="ECO:0000259" key="9">
    <source>
        <dbReference type="Pfam" id="PF00535"/>
    </source>
</evidence>
<dbReference type="InterPro" id="IPR001173">
    <property type="entry name" value="Glyco_trans_2-like"/>
</dbReference>
<dbReference type="RefSeq" id="WP_127908041.1">
    <property type="nucleotide sequence ID" value="NZ_RQXX01000011.1"/>
</dbReference>
<feature type="transmembrane region" description="Helical" evidence="8">
    <location>
        <begin position="55"/>
        <end position="76"/>
    </location>
</feature>
<evidence type="ECO:0000256" key="5">
    <source>
        <dbReference type="ARBA" id="ARBA00022989"/>
    </source>
</evidence>
<comment type="subcellular location">
    <subcellularLocation>
        <location evidence="1">Membrane</location>
        <topology evidence="1">Multi-pass membrane protein</topology>
    </subcellularLocation>
</comment>
<evidence type="ECO:0000313" key="11">
    <source>
        <dbReference type="Proteomes" id="UP000285908"/>
    </source>
</evidence>
<dbReference type="PANTHER" id="PTHR43867:SF2">
    <property type="entry name" value="CELLULOSE SYNTHASE CATALYTIC SUBUNIT A [UDP-FORMING]"/>
    <property type="match status" value="1"/>
</dbReference>
<feature type="region of interest" description="Disordered" evidence="7">
    <location>
        <begin position="630"/>
        <end position="649"/>
    </location>
</feature>
<dbReference type="InterPro" id="IPR029044">
    <property type="entry name" value="Nucleotide-diphossugar_trans"/>
</dbReference>
<feature type="transmembrane region" description="Helical" evidence="8">
    <location>
        <begin position="559"/>
        <end position="578"/>
    </location>
</feature>
<evidence type="ECO:0000256" key="1">
    <source>
        <dbReference type="ARBA" id="ARBA00004141"/>
    </source>
</evidence>
<keyword evidence="4 8" id="KW-0812">Transmembrane</keyword>
<dbReference type="EMBL" id="RQXX01000011">
    <property type="protein sequence ID" value="RVV96555.1"/>
    <property type="molecule type" value="Genomic_DNA"/>
</dbReference>
<dbReference type="Pfam" id="PF00535">
    <property type="entry name" value="Glycos_transf_2"/>
    <property type="match status" value="1"/>
</dbReference>
<dbReference type="InterPro" id="IPR050321">
    <property type="entry name" value="Glycosyltr_2/OpgH_subfam"/>
</dbReference>
<evidence type="ECO:0000256" key="4">
    <source>
        <dbReference type="ARBA" id="ARBA00022692"/>
    </source>
</evidence>
<keyword evidence="11" id="KW-1185">Reference proteome</keyword>
<dbReference type="SUPFAM" id="SSF53448">
    <property type="entry name" value="Nucleotide-diphospho-sugar transferases"/>
    <property type="match status" value="1"/>
</dbReference>
<dbReference type="GO" id="GO:0005886">
    <property type="term" value="C:plasma membrane"/>
    <property type="evidence" value="ECO:0007669"/>
    <property type="project" value="TreeGrafter"/>
</dbReference>
<feature type="transmembrane region" description="Helical" evidence="8">
    <location>
        <begin position="26"/>
        <end position="43"/>
    </location>
</feature>
<reference evidence="10 11" key="1">
    <citation type="submission" date="2018-11" db="EMBL/GenBank/DDBJ databases">
        <title>Mesobaculum littorinae gen. nov., sp. nov., isolated from Littorina scabra that represents a novel genus of the order Rhodobacteraceae.</title>
        <authorList>
            <person name="Li F."/>
        </authorList>
    </citation>
    <scope>NUCLEOTIDE SEQUENCE [LARGE SCALE GENOMIC DNA]</scope>
    <source>
        <strain evidence="10 11">M0103</strain>
    </source>
</reference>
<evidence type="ECO:0000256" key="8">
    <source>
        <dbReference type="SAM" id="Phobius"/>
    </source>
</evidence>
<evidence type="ECO:0000256" key="3">
    <source>
        <dbReference type="ARBA" id="ARBA00022679"/>
    </source>
</evidence>
<dbReference type="Proteomes" id="UP000285908">
    <property type="component" value="Unassembled WGS sequence"/>
</dbReference>
<gene>
    <name evidence="10" type="ORF">EKE94_18080</name>
</gene>
<dbReference type="Gene3D" id="3.90.550.10">
    <property type="entry name" value="Spore Coat Polysaccharide Biosynthesis Protein SpsA, Chain A"/>
    <property type="match status" value="1"/>
</dbReference>
<feature type="domain" description="Glycosyltransferase 2-like" evidence="9">
    <location>
        <begin position="113"/>
        <end position="230"/>
    </location>
</feature>
<protein>
    <submittedName>
        <fullName evidence="10">Glycosyltransferase</fullName>
    </submittedName>
</protein>
<dbReference type="GO" id="GO:0016758">
    <property type="term" value="F:hexosyltransferase activity"/>
    <property type="evidence" value="ECO:0007669"/>
    <property type="project" value="TreeGrafter"/>
</dbReference>
<sequence>MIPYFQRYEGRMPAFVPPQSARAERLWHLLAGLTLGLGAWYILWRWTASLNPEAMTFSVLVAGAETLGFLGTLLFVHDIWREGDTAPAAPPATRAEAGLPDADADAIEVDLFLTTYDEEVAVVAPSIAAAQEMRVPAGVTLRIHLCDDGDRSEMAALAGRAGIGYFRRDGNRGFKAGNLRNALFRSSGDFVVICDADTRVLPGFLENTLGYFRDPQVAWVQTPHWFYDIPEGEAWEDWLARKAGGRAGRLAPAAARLAPLFRRATGMPRVGADPFRSDAMLFFDVIQRRRNRNGASFCCGAGSIHRRDAVFQGALDHQARLAGRGAGRARTGLLARLFGLRTRGRAPKLAAPLLRGTEMQPFRYHVSEDILTSIHLHGAESGAGEAPGTGRHWRSVYHPQVECRMLSPWSIDAWSTQRLKYAGGTLDIMLRDNPLFRRGMPWRTRLHYAATFWSYLATLWAPVLLLAPAVALVAGVAPVAAYSGEFFAHLLPMLVANELAMLAACKGYNIHHGRAMTVASLPLQMRALWAVARGKRPRFPPTPKTPVISPSLKRVMPNVVLLAAMGGALAWGLAQYLAGTEGYGLPMLVVNAFWLSWNMAAVGQVVLAALWRPQIETNTKAGTEVGTEALSAAAAAPRRPSLSAAPAAP</sequence>